<reference evidence="6" key="2">
    <citation type="submission" date="2020-09" db="EMBL/GenBank/DDBJ databases">
        <authorList>
            <person name="Sun Q."/>
            <person name="Zhou Y."/>
        </authorList>
    </citation>
    <scope>NUCLEOTIDE SEQUENCE</scope>
    <source>
        <strain evidence="6">CGMCC 1.12214</strain>
    </source>
</reference>
<dbReference type="SUPFAM" id="SSF52172">
    <property type="entry name" value="CheY-like"/>
    <property type="match status" value="1"/>
</dbReference>
<evidence type="ECO:0000256" key="4">
    <source>
        <dbReference type="PROSITE-ProRule" id="PRU00169"/>
    </source>
</evidence>
<comment type="caution">
    <text evidence="6">The sequence shown here is derived from an EMBL/GenBank/DDBJ whole genome shotgun (WGS) entry which is preliminary data.</text>
</comment>
<dbReference type="SMART" id="SM00448">
    <property type="entry name" value="REC"/>
    <property type="match status" value="1"/>
</dbReference>
<keyword evidence="3" id="KW-0804">Transcription</keyword>
<feature type="domain" description="Response regulatory" evidence="5">
    <location>
        <begin position="4"/>
        <end position="120"/>
    </location>
</feature>
<evidence type="ECO:0000313" key="6">
    <source>
        <dbReference type="EMBL" id="GGH21810.1"/>
    </source>
</evidence>
<keyword evidence="2" id="KW-0805">Transcription regulation</keyword>
<evidence type="ECO:0000313" key="7">
    <source>
        <dbReference type="Proteomes" id="UP000603912"/>
    </source>
</evidence>
<accession>A0A917I897</accession>
<dbReference type="Gene3D" id="3.40.50.2300">
    <property type="match status" value="1"/>
</dbReference>
<reference evidence="6" key="1">
    <citation type="journal article" date="2014" name="Int. J. Syst. Evol. Microbiol.">
        <title>Complete genome sequence of Corynebacterium casei LMG S-19264T (=DSM 44701T), isolated from a smear-ripened cheese.</title>
        <authorList>
            <consortium name="US DOE Joint Genome Institute (JGI-PGF)"/>
            <person name="Walter F."/>
            <person name="Albersmeier A."/>
            <person name="Kalinowski J."/>
            <person name="Ruckert C."/>
        </authorList>
    </citation>
    <scope>NUCLEOTIDE SEQUENCE</scope>
    <source>
        <strain evidence="6">CGMCC 1.12214</strain>
    </source>
</reference>
<dbReference type="EMBL" id="BMES01000002">
    <property type="protein sequence ID" value="GGH21810.1"/>
    <property type="molecule type" value="Genomic_DNA"/>
</dbReference>
<dbReference type="InterPro" id="IPR011006">
    <property type="entry name" value="CheY-like_superfamily"/>
</dbReference>
<dbReference type="CDD" id="cd00156">
    <property type="entry name" value="REC"/>
    <property type="match status" value="1"/>
</dbReference>
<dbReference type="PANTHER" id="PTHR44591">
    <property type="entry name" value="STRESS RESPONSE REGULATOR PROTEIN 1"/>
    <property type="match status" value="1"/>
</dbReference>
<dbReference type="Pfam" id="PF00072">
    <property type="entry name" value="Response_reg"/>
    <property type="match status" value="1"/>
</dbReference>
<dbReference type="GO" id="GO:0000160">
    <property type="term" value="P:phosphorelay signal transduction system"/>
    <property type="evidence" value="ECO:0007669"/>
    <property type="project" value="InterPro"/>
</dbReference>
<protein>
    <recommendedName>
        <fullName evidence="5">Response regulatory domain-containing protein</fullName>
    </recommendedName>
</protein>
<feature type="modified residue" description="4-aspartylphosphate" evidence="4">
    <location>
        <position position="53"/>
    </location>
</feature>
<dbReference type="InterPro" id="IPR001789">
    <property type="entry name" value="Sig_transdc_resp-reg_receiver"/>
</dbReference>
<organism evidence="6 7">
    <name type="scientific">Alsobacter metallidurans</name>
    <dbReference type="NCBI Taxonomy" id="340221"/>
    <lineage>
        <taxon>Bacteria</taxon>
        <taxon>Pseudomonadati</taxon>
        <taxon>Pseudomonadota</taxon>
        <taxon>Alphaproteobacteria</taxon>
        <taxon>Hyphomicrobiales</taxon>
        <taxon>Alsobacteraceae</taxon>
        <taxon>Alsobacter</taxon>
    </lineage>
</organism>
<dbReference type="AlphaFoldDB" id="A0A917I897"/>
<name>A0A917I897_9HYPH</name>
<gene>
    <name evidence="6" type="ORF">GCM10007036_26370</name>
</gene>
<dbReference type="InterPro" id="IPR050595">
    <property type="entry name" value="Bact_response_regulator"/>
</dbReference>
<dbReference type="Proteomes" id="UP000603912">
    <property type="component" value="Unassembled WGS sequence"/>
</dbReference>
<evidence type="ECO:0000256" key="2">
    <source>
        <dbReference type="ARBA" id="ARBA00023015"/>
    </source>
</evidence>
<evidence type="ECO:0000256" key="3">
    <source>
        <dbReference type="ARBA" id="ARBA00023163"/>
    </source>
</evidence>
<keyword evidence="7" id="KW-1185">Reference proteome</keyword>
<proteinExistence type="predicted"/>
<dbReference type="PROSITE" id="PS50110">
    <property type="entry name" value="RESPONSE_REGULATORY"/>
    <property type="match status" value="1"/>
</dbReference>
<keyword evidence="1 4" id="KW-0597">Phosphoprotein</keyword>
<evidence type="ECO:0000259" key="5">
    <source>
        <dbReference type="PROSITE" id="PS50110"/>
    </source>
</evidence>
<dbReference type="PANTHER" id="PTHR44591:SF3">
    <property type="entry name" value="RESPONSE REGULATORY DOMAIN-CONTAINING PROTEIN"/>
    <property type="match status" value="1"/>
</dbReference>
<evidence type="ECO:0000256" key="1">
    <source>
        <dbReference type="ARBA" id="ARBA00022553"/>
    </source>
</evidence>
<sequence length="129" mass="14171">MMQHILMVDDDPFMGELAKGFLSGPETEVHGALSGEEAVRAMQSRRFDLVVTDIDMGKLDGLSLIRHIRSSATHASVPVLVVSGRKDLHAIDMARSLGASSFVSKPVNWRLLPYKVRELLTQTEARSVA</sequence>